<protein>
    <submittedName>
        <fullName evidence="1">Uncharacterized protein</fullName>
    </submittedName>
</protein>
<evidence type="ECO:0000313" key="1">
    <source>
        <dbReference type="EMBL" id="CAL4162048.1"/>
    </source>
</evidence>
<keyword evidence="2" id="KW-1185">Reference proteome</keyword>
<organism evidence="1 2">
    <name type="scientific">Meganyctiphanes norvegica</name>
    <name type="common">Northern krill</name>
    <name type="synonym">Thysanopoda norvegica</name>
    <dbReference type="NCBI Taxonomy" id="48144"/>
    <lineage>
        <taxon>Eukaryota</taxon>
        <taxon>Metazoa</taxon>
        <taxon>Ecdysozoa</taxon>
        <taxon>Arthropoda</taxon>
        <taxon>Crustacea</taxon>
        <taxon>Multicrustacea</taxon>
        <taxon>Malacostraca</taxon>
        <taxon>Eumalacostraca</taxon>
        <taxon>Eucarida</taxon>
        <taxon>Euphausiacea</taxon>
        <taxon>Euphausiidae</taxon>
        <taxon>Meganyctiphanes</taxon>
    </lineage>
</organism>
<dbReference type="EMBL" id="CAXKWB010045324">
    <property type="protein sequence ID" value="CAL4162048.1"/>
    <property type="molecule type" value="Genomic_DNA"/>
</dbReference>
<evidence type="ECO:0000313" key="2">
    <source>
        <dbReference type="Proteomes" id="UP001497623"/>
    </source>
</evidence>
<name>A0AAV2S6A4_MEGNR</name>
<accession>A0AAV2S6A4</accession>
<reference evidence="1 2" key="1">
    <citation type="submission" date="2024-05" db="EMBL/GenBank/DDBJ databases">
        <authorList>
            <person name="Wallberg A."/>
        </authorList>
    </citation>
    <scope>NUCLEOTIDE SEQUENCE [LARGE SCALE GENOMIC DNA]</scope>
</reference>
<dbReference type="Proteomes" id="UP001497623">
    <property type="component" value="Unassembled WGS sequence"/>
</dbReference>
<proteinExistence type="predicted"/>
<sequence>MSKLFKYGKFWKEKSEVLYKWRVMINKRDILVNQIRMVEIEQEILEEASEDCGTLEYWKKELEGDNYRKLLRENVAEQIQFQKKCKVLNNIISSISMENEEMENPLKIALEISIDYCRKLQDEIATKFTENSKRFAYVNKISPDEICEDIVFLNKKISRTQIGDSDEQIVTLQKKISRAQIGQSDEDKWPEVWVKPTTTVYGYTKGLKEKTVQDNEEISKPVVLKSCRYWKKVRKKKSPRTLMGRSAKVMLQQETENNYRKCEKVQQLKWPSHRKTKKKKIKKIRNKKTPSELCQYISELQKFTTFPFMKGKEINSAATTNEFTYKDGKFKFKYTILVSLFCM</sequence>
<dbReference type="AlphaFoldDB" id="A0AAV2S6A4"/>
<comment type="caution">
    <text evidence="1">The sequence shown here is derived from an EMBL/GenBank/DDBJ whole genome shotgun (WGS) entry which is preliminary data.</text>
</comment>
<gene>
    <name evidence="1" type="ORF">MNOR_LOCUS32778</name>
</gene>